<name>A0A3M9YBF9_9PEZI</name>
<feature type="region of interest" description="Disordered" evidence="1">
    <location>
        <begin position="195"/>
        <end position="222"/>
    </location>
</feature>
<organism evidence="2 3">
    <name type="scientific">Verticillium nonalfalfae</name>
    <dbReference type="NCBI Taxonomy" id="1051616"/>
    <lineage>
        <taxon>Eukaryota</taxon>
        <taxon>Fungi</taxon>
        <taxon>Dikarya</taxon>
        <taxon>Ascomycota</taxon>
        <taxon>Pezizomycotina</taxon>
        <taxon>Sordariomycetes</taxon>
        <taxon>Hypocreomycetidae</taxon>
        <taxon>Glomerellales</taxon>
        <taxon>Plectosphaerellaceae</taxon>
        <taxon>Verticillium</taxon>
    </lineage>
</organism>
<comment type="caution">
    <text evidence="2">The sequence shown here is derived from an EMBL/GenBank/DDBJ whole genome shotgun (WGS) entry which is preliminary data.</text>
</comment>
<evidence type="ECO:0000313" key="2">
    <source>
        <dbReference type="EMBL" id="RNJ57684.1"/>
    </source>
</evidence>
<dbReference type="EMBL" id="RBVV01000036">
    <property type="protein sequence ID" value="RNJ57684.1"/>
    <property type="molecule type" value="Genomic_DNA"/>
</dbReference>
<evidence type="ECO:0000256" key="1">
    <source>
        <dbReference type="SAM" id="MobiDB-lite"/>
    </source>
</evidence>
<proteinExistence type="predicted"/>
<feature type="region of interest" description="Disordered" evidence="1">
    <location>
        <begin position="1"/>
        <end position="36"/>
    </location>
</feature>
<evidence type="ECO:0000313" key="3">
    <source>
        <dbReference type="Proteomes" id="UP000267145"/>
    </source>
</evidence>
<dbReference type="GeneID" id="39609313"/>
<dbReference type="Proteomes" id="UP000267145">
    <property type="component" value="Unassembled WGS sequence"/>
</dbReference>
<accession>A0A3M9YBF9</accession>
<reference evidence="2 3" key="1">
    <citation type="submission" date="2018-10" db="EMBL/GenBank/DDBJ databases">
        <title>Genome sequence of Verticillium nonalfalfae VnAa140.</title>
        <authorList>
            <person name="Stajich J.E."/>
            <person name="Kasson M.T."/>
        </authorList>
    </citation>
    <scope>NUCLEOTIDE SEQUENCE [LARGE SCALE GENOMIC DNA]</scope>
    <source>
        <strain evidence="2 3">VnAa140</strain>
    </source>
</reference>
<gene>
    <name evidence="2" type="ORF">D7B24_005624</name>
</gene>
<sequence>MSLHNAQGHDEGPLSPRRSYSSRNGGGPAASIDEDLIPPLDSISPAIFVPLKESILKSSVSNPKTEADRLRLVIQRIDSHAEDVKANIIFLFRREQQRVLQAARMNEAAQGAQTPPPPLDKSLVDMMMQNVMAPKDPTRDYGVHRPLPPVTLCQWPRTAREQTVHQLLTTAEGAMSNLDGFDSMMAKVREVYKKQLEAEEGRERTSKTRTAQEEARRRTESA</sequence>
<dbReference type="AlphaFoldDB" id="A0A3M9YBF9"/>
<keyword evidence="3" id="KW-1185">Reference proteome</keyword>
<dbReference type="RefSeq" id="XP_028495842.1">
    <property type="nucleotide sequence ID" value="XM_028639774.1"/>
</dbReference>
<protein>
    <submittedName>
        <fullName evidence="2">Uncharacterized protein</fullName>
    </submittedName>
</protein>
<dbReference type="STRING" id="1051616.A0A3M9YBF9"/>